<dbReference type="AlphaFoldDB" id="A0A8J6Z3T6"/>
<keyword evidence="4" id="KW-0808">Transferase</keyword>
<dbReference type="Gene3D" id="1.10.287.130">
    <property type="match status" value="1"/>
</dbReference>
<dbReference type="Proteomes" id="UP000609121">
    <property type="component" value="Unassembled WGS sequence"/>
</dbReference>
<dbReference type="SMART" id="SM00388">
    <property type="entry name" value="HisKA"/>
    <property type="match status" value="1"/>
</dbReference>
<evidence type="ECO:0000256" key="3">
    <source>
        <dbReference type="ARBA" id="ARBA00022553"/>
    </source>
</evidence>
<dbReference type="SUPFAM" id="SSF55874">
    <property type="entry name" value="ATPase domain of HSP90 chaperone/DNA topoisomerase II/histidine kinase"/>
    <property type="match status" value="1"/>
</dbReference>
<evidence type="ECO:0000256" key="5">
    <source>
        <dbReference type="ARBA" id="ARBA00022777"/>
    </source>
</evidence>
<evidence type="ECO:0000259" key="8">
    <source>
        <dbReference type="PROSITE" id="PS50110"/>
    </source>
</evidence>
<dbReference type="Pfam" id="PF12860">
    <property type="entry name" value="PAS_7"/>
    <property type="match status" value="1"/>
</dbReference>
<dbReference type="EC" id="2.7.13.3" evidence="2"/>
<dbReference type="InterPro" id="IPR011006">
    <property type="entry name" value="CheY-like_superfamily"/>
</dbReference>
<dbReference type="PANTHER" id="PTHR43047:SF9">
    <property type="entry name" value="HISTIDINE KINASE"/>
    <property type="match status" value="1"/>
</dbReference>
<proteinExistence type="predicted"/>
<dbReference type="InterPro" id="IPR001789">
    <property type="entry name" value="Sig_transdc_resp-reg_receiver"/>
</dbReference>
<dbReference type="EMBL" id="JACVXA010000004">
    <property type="protein sequence ID" value="MBE3636984.1"/>
    <property type="molecule type" value="Genomic_DNA"/>
</dbReference>
<dbReference type="CDD" id="cd00075">
    <property type="entry name" value="HATPase"/>
    <property type="match status" value="1"/>
</dbReference>
<dbReference type="Gene3D" id="3.30.565.10">
    <property type="entry name" value="Histidine kinase-like ATPase, C-terminal domain"/>
    <property type="match status" value="1"/>
</dbReference>
<evidence type="ECO:0000313" key="9">
    <source>
        <dbReference type="EMBL" id="MBE3636984.1"/>
    </source>
</evidence>
<organism evidence="9 10">
    <name type="scientific">Mangrovicoccus algicola</name>
    <dbReference type="NCBI Taxonomy" id="2771008"/>
    <lineage>
        <taxon>Bacteria</taxon>
        <taxon>Pseudomonadati</taxon>
        <taxon>Pseudomonadota</taxon>
        <taxon>Alphaproteobacteria</taxon>
        <taxon>Rhodobacterales</taxon>
        <taxon>Paracoccaceae</taxon>
        <taxon>Mangrovicoccus</taxon>
    </lineage>
</organism>
<dbReference type="PANTHER" id="PTHR43047">
    <property type="entry name" value="TWO-COMPONENT HISTIDINE PROTEIN KINASE"/>
    <property type="match status" value="1"/>
</dbReference>
<dbReference type="SUPFAM" id="SSF47384">
    <property type="entry name" value="Homodimeric domain of signal transducing histidine kinase"/>
    <property type="match status" value="1"/>
</dbReference>
<dbReference type="CDD" id="cd00156">
    <property type="entry name" value="REC"/>
    <property type="match status" value="1"/>
</dbReference>
<dbReference type="Pfam" id="PF02518">
    <property type="entry name" value="HATPase_c"/>
    <property type="match status" value="1"/>
</dbReference>
<protein>
    <recommendedName>
        <fullName evidence="2">histidine kinase</fullName>
        <ecNumber evidence="2">2.7.13.3</ecNumber>
    </recommendedName>
</protein>
<dbReference type="FunFam" id="3.30.565.10:FF:000049">
    <property type="entry name" value="Two-component sensor histidine kinase"/>
    <property type="match status" value="1"/>
</dbReference>
<feature type="domain" description="Response regulatory" evidence="8">
    <location>
        <begin position="616"/>
        <end position="733"/>
    </location>
</feature>
<dbReference type="Pfam" id="PF00072">
    <property type="entry name" value="Response_reg"/>
    <property type="match status" value="1"/>
</dbReference>
<evidence type="ECO:0000313" key="10">
    <source>
        <dbReference type="Proteomes" id="UP000609121"/>
    </source>
</evidence>
<accession>A0A8J6Z3T6</accession>
<dbReference type="PROSITE" id="PS50110">
    <property type="entry name" value="RESPONSE_REGULATORY"/>
    <property type="match status" value="1"/>
</dbReference>
<feature type="modified residue" description="4-aspartylphosphate" evidence="6">
    <location>
        <position position="667"/>
    </location>
</feature>
<dbReference type="SMART" id="SM00448">
    <property type="entry name" value="REC"/>
    <property type="match status" value="1"/>
</dbReference>
<feature type="domain" description="Histidine kinase" evidence="7">
    <location>
        <begin position="382"/>
        <end position="593"/>
    </location>
</feature>
<dbReference type="PROSITE" id="PS50109">
    <property type="entry name" value="HIS_KIN"/>
    <property type="match status" value="1"/>
</dbReference>
<evidence type="ECO:0000256" key="1">
    <source>
        <dbReference type="ARBA" id="ARBA00000085"/>
    </source>
</evidence>
<keyword evidence="3 6" id="KW-0597">Phosphoprotein</keyword>
<dbReference type="GO" id="GO:0005886">
    <property type="term" value="C:plasma membrane"/>
    <property type="evidence" value="ECO:0007669"/>
    <property type="project" value="TreeGrafter"/>
</dbReference>
<evidence type="ECO:0000259" key="7">
    <source>
        <dbReference type="PROSITE" id="PS50109"/>
    </source>
</evidence>
<dbReference type="InterPro" id="IPR005467">
    <property type="entry name" value="His_kinase_dom"/>
</dbReference>
<dbReference type="PRINTS" id="PR00344">
    <property type="entry name" value="BCTRLSENSOR"/>
</dbReference>
<dbReference type="InterPro" id="IPR036097">
    <property type="entry name" value="HisK_dim/P_sf"/>
</dbReference>
<dbReference type="InterPro" id="IPR003661">
    <property type="entry name" value="HisK_dim/P_dom"/>
</dbReference>
<dbReference type="SMART" id="SM00387">
    <property type="entry name" value="HATPase_c"/>
    <property type="match status" value="1"/>
</dbReference>
<keyword evidence="5" id="KW-0418">Kinase</keyword>
<reference evidence="9" key="1">
    <citation type="submission" date="2020-09" db="EMBL/GenBank/DDBJ databases">
        <title>A novel bacterium of genus Mangrovicoccus, isolated from South China Sea.</title>
        <authorList>
            <person name="Huang H."/>
            <person name="Mo K."/>
            <person name="Hu Y."/>
        </authorList>
    </citation>
    <scope>NUCLEOTIDE SEQUENCE</scope>
    <source>
        <strain evidence="9">HB182678</strain>
    </source>
</reference>
<dbReference type="CDD" id="cd00082">
    <property type="entry name" value="HisKA"/>
    <property type="match status" value="1"/>
</dbReference>
<keyword evidence="10" id="KW-1185">Reference proteome</keyword>
<name>A0A8J6Z3T6_9RHOB</name>
<evidence type="ECO:0000256" key="4">
    <source>
        <dbReference type="ARBA" id="ARBA00022679"/>
    </source>
</evidence>
<dbReference type="InterPro" id="IPR036890">
    <property type="entry name" value="HATPase_C_sf"/>
</dbReference>
<dbReference type="InterPro" id="IPR003594">
    <property type="entry name" value="HATPase_dom"/>
</dbReference>
<evidence type="ECO:0000256" key="2">
    <source>
        <dbReference type="ARBA" id="ARBA00012438"/>
    </source>
</evidence>
<dbReference type="GO" id="GO:0000155">
    <property type="term" value="F:phosphorelay sensor kinase activity"/>
    <property type="evidence" value="ECO:0007669"/>
    <property type="project" value="InterPro"/>
</dbReference>
<comment type="caution">
    <text evidence="9">The sequence shown here is derived from an EMBL/GenBank/DDBJ whole genome shotgun (WGS) entry which is preliminary data.</text>
</comment>
<dbReference type="Gene3D" id="3.40.50.2300">
    <property type="match status" value="1"/>
</dbReference>
<dbReference type="Pfam" id="PF00512">
    <property type="entry name" value="HisKA"/>
    <property type="match status" value="1"/>
</dbReference>
<evidence type="ECO:0000256" key="6">
    <source>
        <dbReference type="PROSITE-ProRule" id="PRU00169"/>
    </source>
</evidence>
<dbReference type="Gene3D" id="3.30.450.20">
    <property type="entry name" value="PAS domain"/>
    <property type="match status" value="1"/>
</dbReference>
<dbReference type="SUPFAM" id="SSF52172">
    <property type="entry name" value="CheY-like"/>
    <property type="match status" value="1"/>
</dbReference>
<gene>
    <name evidence="9" type="ORF">ICN82_02045</name>
</gene>
<sequence length="745" mass="81093">MIDPSDPPERQVQKQARIIDALLRRNARQHTVGHSAYAAFQSAVTLQEQVWAKTRDLERASGELEQLRIDRERSRKTLTEALSVMEGGFALFTEGRLDICNDLFETLLPDVAHRIRPGLGVPEYFDALRGSAHVLNQDGRTREALARAREMPKGQSVNTFVVGLIGDRWFQFSLQRMSADSQIILQTDISGIVRRARREKDHLIDMHAHYMQAAFDHMSSGLGTFSREGALLIHNDRFRELLGLPPRLVRTGTAFDDILDFIRAGHDLQQEDPPGGTDWREGLRAAGHIRKRLRHSSGRVLGLHVHPLPDRGFLADISDITLEVQATELLERRVEERTAELTAANMALREQHARQARVKQELKRAKDLAEEAVTSKTRFLAAASHDLLQPANAAKLLLSSLAEKARDSELIGMVERLQGSFASMESLLQAILDISRLDSTASDLSAAPVCLGPLMSAVAEDQAPLAAERRVSLSVVPSTAWVMSDQRYLLRSIQNLVVNAIQYSPGGRVLLGSRRQGDSVVLEVHDTGMGIGPADQQRIFEEFTRAGGPGAGPGMGLGLSIVERTCRLLGHRVSVRSALGVGSVFSVAMARAQAPRDLLPVAAAGPALPGGDLDLLVLVIENDPDLLFATVQVLEGWGASVFGTCSAEEALAVTAEIGIPPDLILADYHLDDGATGVEAITAVRRAAGAAIPALMVTADRSVELMEAARAIGAEVLTKPVDLQKLRRRTAAAMRQRHGFSAMTAS</sequence>
<dbReference type="InterPro" id="IPR004358">
    <property type="entry name" value="Sig_transdc_His_kin-like_C"/>
</dbReference>
<dbReference type="GO" id="GO:0009927">
    <property type="term" value="F:histidine phosphotransfer kinase activity"/>
    <property type="evidence" value="ECO:0007669"/>
    <property type="project" value="TreeGrafter"/>
</dbReference>
<comment type="catalytic activity">
    <reaction evidence="1">
        <text>ATP + protein L-histidine = ADP + protein N-phospho-L-histidine.</text>
        <dbReference type="EC" id="2.7.13.3"/>
    </reaction>
</comment>